<protein>
    <submittedName>
        <fullName evidence="1">Uncharacterized protein</fullName>
    </submittedName>
</protein>
<dbReference type="AlphaFoldDB" id="A0A1B6Q234"/>
<name>A0A1B6Q234_SORBI</name>
<sequence length="206" mass="23705">MKFGPFDLHPLSLVPPTIVLLFITHVLAFEWSTENNPSGTVAPPPKKRKEKPFLSRSLLLFRLRGMREVAAQHQGPGEAARRRLHRYHPCPHAPFLSLSLFLSTWRRSGRSRWWQYPGRRRPRCAQQQHEKAPARMASSSPVAATTQLSGWIDNGTAVVNEFQEHHYQSTKQQDGDVLFFESYREQWIVQVHPCEACTGCQFLPHT</sequence>
<evidence type="ECO:0000313" key="2">
    <source>
        <dbReference type="Proteomes" id="UP000000768"/>
    </source>
</evidence>
<keyword evidence="2" id="KW-1185">Reference proteome</keyword>
<dbReference type="EMBL" id="CM000762">
    <property type="protein sequence ID" value="KXG31925.1"/>
    <property type="molecule type" value="Genomic_DNA"/>
</dbReference>
<dbReference type="InParanoid" id="A0A1B6Q234"/>
<evidence type="ECO:0000313" key="1">
    <source>
        <dbReference type="EMBL" id="KXG31925.1"/>
    </source>
</evidence>
<proteinExistence type="predicted"/>
<organism evidence="1 2">
    <name type="scientific">Sorghum bicolor</name>
    <name type="common">Sorghum</name>
    <name type="synonym">Sorghum vulgare</name>
    <dbReference type="NCBI Taxonomy" id="4558"/>
    <lineage>
        <taxon>Eukaryota</taxon>
        <taxon>Viridiplantae</taxon>
        <taxon>Streptophyta</taxon>
        <taxon>Embryophyta</taxon>
        <taxon>Tracheophyta</taxon>
        <taxon>Spermatophyta</taxon>
        <taxon>Magnoliopsida</taxon>
        <taxon>Liliopsida</taxon>
        <taxon>Poales</taxon>
        <taxon>Poaceae</taxon>
        <taxon>PACMAD clade</taxon>
        <taxon>Panicoideae</taxon>
        <taxon>Andropogonodae</taxon>
        <taxon>Andropogoneae</taxon>
        <taxon>Sorghinae</taxon>
        <taxon>Sorghum</taxon>
    </lineage>
</organism>
<reference evidence="1" key="2">
    <citation type="submission" date="2017-02" db="EMBL/GenBank/DDBJ databases">
        <title>WGS assembly of Sorghum bicolor.</title>
        <authorList>
            <person name="Paterson A."/>
            <person name="Mullet J."/>
            <person name="Bowers J."/>
            <person name="Bruggmann R."/>
            <person name="Dubchak I."/>
            <person name="Grimwood J."/>
            <person name="Gundlach H."/>
            <person name="Haberer G."/>
            <person name="Hellsten U."/>
            <person name="Mitros T."/>
            <person name="Poliakov A."/>
            <person name="Schmutz J."/>
            <person name="Spannagl M."/>
            <person name="Tang H."/>
            <person name="Wang X."/>
            <person name="Wicker T."/>
            <person name="Bharti A."/>
            <person name="Chapman J."/>
            <person name="Feltus F."/>
            <person name="Gowik U."/>
            <person name="Grigoriev I."/>
            <person name="Lyons E."/>
            <person name="Maher C."/>
            <person name="Martis M."/>
            <person name="Narechania A."/>
            <person name="Otillar R."/>
            <person name="Penning B."/>
            <person name="Salamov A."/>
            <person name="Wang Y."/>
            <person name="Zhang L."/>
            <person name="Carpita N."/>
            <person name="Freeling M."/>
            <person name="Gingle A."/>
            <person name="Hash C."/>
            <person name="Keller B."/>
            <person name="Klein P."/>
            <person name="Kresovich S."/>
            <person name="Mccann M."/>
            <person name="Ming R."/>
            <person name="Peterson D."/>
            <person name="Rahman M."/>
            <person name="Ware D."/>
            <person name="Westhoff P."/>
            <person name="Mayer K."/>
            <person name="Messing J."/>
            <person name="Sims D."/>
            <person name="Jenkins J."/>
            <person name="Shu S."/>
            <person name="Rokhsar D."/>
        </authorList>
    </citation>
    <scope>NUCLEOTIDE SEQUENCE</scope>
</reference>
<dbReference type="EMBL" id="CM000762">
    <property type="protein sequence ID" value="OQU86351.1"/>
    <property type="molecule type" value="Genomic_DNA"/>
</dbReference>
<reference evidence="1 2" key="1">
    <citation type="journal article" date="2009" name="Nature">
        <title>The Sorghum bicolor genome and the diversification of grasses.</title>
        <authorList>
            <person name="Paterson A.H."/>
            <person name="Bowers J.E."/>
            <person name="Bruggmann R."/>
            <person name="Dubchak I."/>
            <person name="Grimwood J."/>
            <person name="Gundlach H."/>
            <person name="Haberer G."/>
            <person name="Hellsten U."/>
            <person name="Mitros T."/>
            <person name="Poliakov A."/>
            <person name="Schmutz J."/>
            <person name="Spannagl M."/>
            <person name="Tang H."/>
            <person name="Wang X."/>
            <person name="Wicker T."/>
            <person name="Bharti A.K."/>
            <person name="Chapman J."/>
            <person name="Feltus F.A."/>
            <person name="Gowik U."/>
            <person name="Grigoriev I.V."/>
            <person name="Lyons E."/>
            <person name="Maher C.A."/>
            <person name="Martis M."/>
            <person name="Narechania A."/>
            <person name="Otillar R.P."/>
            <person name="Penning B.W."/>
            <person name="Salamov A.A."/>
            <person name="Wang Y."/>
            <person name="Zhang L."/>
            <person name="Carpita N.C."/>
            <person name="Freeling M."/>
            <person name="Gingle A.R."/>
            <person name="Hash C.T."/>
            <person name="Keller B."/>
            <person name="Klein P."/>
            <person name="Kresovich S."/>
            <person name="McCann M.C."/>
            <person name="Ming R."/>
            <person name="Peterson D.G."/>
            <person name="Mehboob-ur-Rahman"/>
            <person name="Ware D."/>
            <person name="Westhoff P."/>
            <person name="Mayer K.F."/>
            <person name="Messing J."/>
            <person name="Rokhsar D.S."/>
        </authorList>
    </citation>
    <scope>NUCLEOTIDE SEQUENCE [LARGE SCALE GENOMIC DNA]</scope>
    <source>
        <strain evidence="2">cv. BTx623</strain>
    </source>
</reference>
<accession>A0A1B6Q234</accession>
<dbReference type="Gramene" id="OQU86351">
    <property type="protein sequence ID" value="OQU86351"/>
    <property type="gene ID" value="SORBI_3003G078000"/>
</dbReference>
<dbReference type="Gramene" id="KXG31925">
    <property type="protein sequence ID" value="KXG31925"/>
    <property type="gene ID" value="SORBI_3003G078000"/>
</dbReference>
<dbReference type="Proteomes" id="UP000000768">
    <property type="component" value="Chromosome 3"/>
</dbReference>
<gene>
    <name evidence="1" type="ORF">SORBI_3003G078000</name>
</gene>
<dbReference type="ExpressionAtlas" id="A0A1B6Q234">
    <property type="expression patterns" value="baseline"/>
</dbReference>
<reference evidence="2" key="3">
    <citation type="journal article" date="2018" name="Plant J.">
        <title>The Sorghum bicolor reference genome: improved assembly, gene annotations, a transcriptome atlas, and signatures of genome organization.</title>
        <authorList>
            <person name="McCormick R.F."/>
            <person name="Truong S.K."/>
            <person name="Sreedasyam A."/>
            <person name="Jenkins J."/>
            <person name="Shu S."/>
            <person name="Sims D."/>
            <person name="Kennedy M."/>
            <person name="Amirebrahimi M."/>
            <person name="Weers B.D."/>
            <person name="McKinley B."/>
            <person name="Mattison A."/>
            <person name="Morishige D.T."/>
            <person name="Grimwood J."/>
            <person name="Schmutz J."/>
            <person name="Mullet J.E."/>
        </authorList>
    </citation>
    <scope>NUCLEOTIDE SEQUENCE [LARGE SCALE GENOMIC DNA]</scope>
    <source>
        <strain evidence="2">cv. BTx623</strain>
    </source>
</reference>